<accession>A0A644ZQG6</accession>
<protein>
    <submittedName>
        <fullName evidence="2">Uncharacterized protein</fullName>
    </submittedName>
</protein>
<feature type="transmembrane region" description="Helical" evidence="1">
    <location>
        <begin position="57"/>
        <end position="79"/>
    </location>
</feature>
<organism evidence="2">
    <name type="scientific">bioreactor metagenome</name>
    <dbReference type="NCBI Taxonomy" id="1076179"/>
    <lineage>
        <taxon>unclassified sequences</taxon>
        <taxon>metagenomes</taxon>
        <taxon>ecological metagenomes</taxon>
    </lineage>
</organism>
<feature type="transmembrane region" description="Helical" evidence="1">
    <location>
        <begin position="100"/>
        <end position="118"/>
    </location>
</feature>
<keyword evidence="1" id="KW-0812">Transmembrane</keyword>
<feature type="transmembrane region" description="Helical" evidence="1">
    <location>
        <begin position="21"/>
        <end position="45"/>
    </location>
</feature>
<comment type="caution">
    <text evidence="2">The sequence shown here is derived from an EMBL/GenBank/DDBJ whole genome shotgun (WGS) entry which is preliminary data.</text>
</comment>
<feature type="transmembrane region" description="Helical" evidence="1">
    <location>
        <begin position="138"/>
        <end position="159"/>
    </location>
</feature>
<evidence type="ECO:0000313" key="2">
    <source>
        <dbReference type="EMBL" id="MPM40883.1"/>
    </source>
</evidence>
<gene>
    <name evidence="2" type="ORF">SDC9_87531</name>
</gene>
<dbReference type="AlphaFoldDB" id="A0A644ZQG6"/>
<reference evidence="2" key="1">
    <citation type="submission" date="2019-08" db="EMBL/GenBank/DDBJ databases">
        <authorList>
            <person name="Kucharzyk K."/>
            <person name="Murdoch R.W."/>
            <person name="Higgins S."/>
            <person name="Loffler F."/>
        </authorList>
    </citation>
    <scope>NUCLEOTIDE SEQUENCE</scope>
</reference>
<feature type="transmembrane region" description="Helical" evidence="1">
    <location>
        <begin position="171"/>
        <end position="193"/>
    </location>
</feature>
<dbReference type="EMBL" id="VSSQ01009163">
    <property type="protein sequence ID" value="MPM40883.1"/>
    <property type="molecule type" value="Genomic_DNA"/>
</dbReference>
<sequence length="600" mass="69336">MASYIMNITKYGFTELFLRNSFYFFINMITISLAAFSAFVLAAVVSGRIIEYIFTSVSLYCAHFGILLFWRNITSAFLYGSPNYIRLNNSVEMQDIFSRYFSFSLFTALNSDLRLFSYSNFETDISKEELIKYFKVDYSRVIVVLLLSLAIITISYMLFRNKKAEHCEKPNKFLPATVLTSAVFSLSLASLIFIAGRSYVTVIAFFLFAFLISSLIYLIYDSGIRRIKKNSLIFTVEALTSAAFMVCLFTGGFGYASKVPDVNSIKSVKITYKGDPQNVNNLGSGSYGGLLNTYKSGPEVMISLTSISSIEKVTEIHKEIIKEGCSEVTYTDADPYSDTKVFVDVYIEYEGKDGQKTIRFYPIMKLSTLSKLLYFDETDEYREYYIKKCSDEYYYSTNHFSVSDPLLTNITEFDLELCDEKELMSMICFDKSKETVQRRYYPEKNCIAIIILSRYNMLDRYSSFSFNSDYYYIYDDDESVISWLKSKGYDKYYKLPYQIKSVELYRIPAFIYNKNDNYNNYNNYQKQSAASRCFKSKYDIDMTNLLSLTKTANPEEFDEIIAASRSMYYMDVPGYAVLIKTVSADGEERTVTKFMPINEK</sequence>
<proteinExistence type="predicted"/>
<feature type="transmembrane region" description="Helical" evidence="1">
    <location>
        <begin position="199"/>
        <end position="220"/>
    </location>
</feature>
<name>A0A644ZQG6_9ZZZZ</name>
<evidence type="ECO:0000256" key="1">
    <source>
        <dbReference type="SAM" id="Phobius"/>
    </source>
</evidence>
<keyword evidence="1" id="KW-0472">Membrane</keyword>
<keyword evidence="1" id="KW-1133">Transmembrane helix</keyword>
<feature type="transmembrane region" description="Helical" evidence="1">
    <location>
        <begin position="232"/>
        <end position="256"/>
    </location>
</feature>